<dbReference type="EMBL" id="JACHEU010000007">
    <property type="protein sequence ID" value="MBB6014626.1"/>
    <property type="molecule type" value="Genomic_DNA"/>
</dbReference>
<proteinExistence type="predicted"/>
<organism evidence="2 3">
    <name type="scientific">Aquamicrobium lusatiense</name>
    <dbReference type="NCBI Taxonomy" id="89772"/>
    <lineage>
        <taxon>Bacteria</taxon>
        <taxon>Pseudomonadati</taxon>
        <taxon>Pseudomonadota</taxon>
        <taxon>Alphaproteobacteria</taxon>
        <taxon>Hyphomicrobiales</taxon>
        <taxon>Phyllobacteriaceae</taxon>
        <taxon>Aquamicrobium</taxon>
    </lineage>
</organism>
<dbReference type="Proteomes" id="UP000533306">
    <property type="component" value="Unassembled WGS sequence"/>
</dbReference>
<protein>
    <submittedName>
        <fullName evidence="2">Uncharacterized protein</fullName>
    </submittedName>
</protein>
<feature type="transmembrane region" description="Helical" evidence="1">
    <location>
        <begin position="138"/>
        <end position="154"/>
    </location>
</feature>
<keyword evidence="1" id="KW-1133">Transmembrane helix</keyword>
<dbReference type="RefSeq" id="WP_183832947.1">
    <property type="nucleotide sequence ID" value="NZ_JACHEU010000007.1"/>
</dbReference>
<feature type="transmembrane region" description="Helical" evidence="1">
    <location>
        <begin position="166"/>
        <end position="189"/>
    </location>
</feature>
<keyword evidence="3" id="KW-1185">Reference proteome</keyword>
<feature type="transmembrane region" description="Helical" evidence="1">
    <location>
        <begin position="54"/>
        <end position="73"/>
    </location>
</feature>
<comment type="caution">
    <text evidence="2">The sequence shown here is derived from an EMBL/GenBank/DDBJ whole genome shotgun (WGS) entry which is preliminary data.</text>
</comment>
<feature type="transmembrane region" description="Helical" evidence="1">
    <location>
        <begin position="17"/>
        <end position="33"/>
    </location>
</feature>
<evidence type="ECO:0000313" key="2">
    <source>
        <dbReference type="EMBL" id="MBB6014626.1"/>
    </source>
</evidence>
<sequence>MSFTLASFGFDLSNREIAVLVYLGLLLAALLLWKKGRPLAFDVVRAFFMPKLALIWLLMSLYVVACLWLLAWLNLWDWPNLKSTLLWWLTVGFTSIFEAQRLKEKPHALRKLLRDAFTLSAVILFIAELVSFPLWVELLMLPALVLLALLIAVGEHQTDKPGVPRVLSLLRGLQILAGLTILGFSYWLVAASISEFWSLNTLREFGLPLLLWLMFIPFIFLLAVYMTYEEAFIHLHLRPRQAPIVRYTRWRALFAFGWNIDGVKRLARDIRGRDIANKQGVKEAIQEIRRLIKVEKNPPTVMRTEGWSPYAARLFLEEYGLVTDDYHRSQYEWFADISSVKLNDKVLADRISYYLTGNERAVTRLRLALDGSNQNDTREAQRAFDERALTLLTKAFDAERATTIYARAHDSEPETWIVNGIRVSLDRSDWGDAQLGGYVRNLTIQHPKHQEDNWARDPRCR</sequence>
<reference evidence="2 3" key="1">
    <citation type="submission" date="2020-08" db="EMBL/GenBank/DDBJ databases">
        <title>Genomic Encyclopedia of Type Strains, Phase IV (KMG-IV): sequencing the most valuable type-strain genomes for metagenomic binning, comparative biology and taxonomic classification.</title>
        <authorList>
            <person name="Goeker M."/>
        </authorList>
    </citation>
    <scope>NUCLEOTIDE SEQUENCE [LARGE SCALE GENOMIC DNA]</scope>
    <source>
        <strain evidence="2 3">DSM 11099</strain>
    </source>
</reference>
<keyword evidence="1" id="KW-0472">Membrane</keyword>
<keyword evidence="1" id="KW-0812">Transmembrane</keyword>
<dbReference type="AlphaFoldDB" id="A0A7W9VXE2"/>
<gene>
    <name evidence="2" type="ORF">HNR59_004022</name>
</gene>
<name>A0A7W9VXE2_9HYPH</name>
<evidence type="ECO:0000313" key="3">
    <source>
        <dbReference type="Proteomes" id="UP000533306"/>
    </source>
</evidence>
<feature type="transmembrane region" description="Helical" evidence="1">
    <location>
        <begin position="209"/>
        <end position="228"/>
    </location>
</feature>
<evidence type="ECO:0000256" key="1">
    <source>
        <dbReference type="SAM" id="Phobius"/>
    </source>
</evidence>
<accession>A0A7W9VXE2</accession>